<evidence type="ECO:0000256" key="1">
    <source>
        <dbReference type="SAM" id="SignalP"/>
    </source>
</evidence>
<dbReference type="AlphaFoldDB" id="A0A4Y8L0C4"/>
<dbReference type="EMBL" id="SOML01000012">
    <property type="protein sequence ID" value="TFD93737.1"/>
    <property type="molecule type" value="Genomic_DNA"/>
</dbReference>
<keyword evidence="3" id="KW-1185">Reference proteome</keyword>
<name>A0A4Y8L0C4_9BACT</name>
<dbReference type="Gene3D" id="1.25.40.10">
    <property type="entry name" value="Tetratricopeptide repeat domain"/>
    <property type="match status" value="1"/>
</dbReference>
<protein>
    <submittedName>
        <fullName evidence="2">Uncharacterized protein</fullName>
    </submittedName>
</protein>
<dbReference type="STRING" id="1121485.GCA_000426485_01949"/>
<evidence type="ECO:0000313" key="2">
    <source>
        <dbReference type="EMBL" id="TFD93737.1"/>
    </source>
</evidence>
<dbReference type="SUPFAM" id="SSF48452">
    <property type="entry name" value="TPR-like"/>
    <property type="match status" value="1"/>
</dbReference>
<comment type="caution">
    <text evidence="2">The sequence shown here is derived from an EMBL/GenBank/DDBJ whole genome shotgun (WGS) entry which is preliminary data.</text>
</comment>
<reference evidence="2 3" key="1">
    <citation type="submission" date="2019-03" db="EMBL/GenBank/DDBJ databases">
        <title>San Antonio Military Medical Center submission to MRSN (WRAIR), pending publication.</title>
        <authorList>
            <person name="Blyth D.M."/>
            <person name="Mccarthy S.L."/>
            <person name="Schall S.E."/>
            <person name="Stam J.A."/>
            <person name="Ong A.C."/>
            <person name="Mcgann P.T."/>
        </authorList>
    </citation>
    <scope>NUCLEOTIDE SEQUENCE [LARGE SCALE GENOMIC DNA]</scope>
    <source>
        <strain evidence="2 3">MRSN571793</strain>
    </source>
</reference>
<proteinExistence type="predicted"/>
<feature type="signal peptide" evidence="1">
    <location>
        <begin position="1"/>
        <end position="19"/>
    </location>
</feature>
<keyword evidence="1" id="KW-0732">Signal</keyword>
<sequence length="212" mass="24178">MIRTLIISIFIFSGSLIYAQTPQSLTSADWVKIADEKLSTGDFSGAIFGYEVAVKMDSLNSEAFRKWGSILTHTAVLEDNQEQFDEGLGKFETAVRLNPTRANNYYEWGNALLKKGRHEENLKLYKKEILEKFTAAEALSDQVGAYCIASFYALIKDKKNSLKWLDATLSNNYSTKDSRINRRLLEHDPNLSNVREDSNFKKLIDTYFPLPQ</sequence>
<evidence type="ECO:0000313" key="3">
    <source>
        <dbReference type="Proteomes" id="UP000297861"/>
    </source>
</evidence>
<organism evidence="2 3">
    <name type="scientific">Dysgonomonas capnocytophagoides</name>
    <dbReference type="NCBI Taxonomy" id="45254"/>
    <lineage>
        <taxon>Bacteria</taxon>
        <taxon>Pseudomonadati</taxon>
        <taxon>Bacteroidota</taxon>
        <taxon>Bacteroidia</taxon>
        <taxon>Bacteroidales</taxon>
        <taxon>Dysgonomonadaceae</taxon>
        <taxon>Dysgonomonas</taxon>
    </lineage>
</organism>
<dbReference type="OrthoDB" id="712930at2"/>
<dbReference type="RefSeq" id="WP_134437244.1">
    <property type="nucleotide sequence ID" value="NZ_JBEBQM010000038.1"/>
</dbReference>
<accession>A0A4Y8L0C4</accession>
<gene>
    <name evidence="2" type="ORF">E2605_16415</name>
</gene>
<dbReference type="InterPro" id="IPR011990">
    <property type="entry name" value="TPR-like_helical_dom_sf"/>
</dbReference>
<feature type="chain" id="PRO_5021325324" evidence="1">
    <location>
        <begin position="20"/>
        <end position="212"/>
    </location>
</feature>
<dbReference type="Proteomes" id="UP000297861">
    <property type="component" value="Unassembled WGS sequence"/>
</dbReference>